<evidence type="ECO:0000313" key="12">
    <source>
        <dbReference type="Proteomes" id="UP000694557"/>
    </source>
</evidence>
<dbReference type="GO" id="GO:0004674">
    <property type="term" value="F:protein serine/threonine kinase activity"/>
    <property type="evidence" value="ECO:0007669"/>
    <property type="project" value="UniProtKB-EC"/>
</dbReference>
<keyword evidence="3 7" id="KW-0547">Nucleotide-binding</keyword>
<feature type="compositionally biased region" description="Low complexity" evidence="8">
    <location>
        <begin position="754"/>
        <end position="769"/>
    </location>
</feature>
<feature type="compositionally biased region" description="Polar residues" evidence="8">
    <location>
        <begin position="915"/>
        <end position="1042"/>
    </location>
</feature>
<reference evidence="11" key="1">
    <citation type="submission" date="2025-08" db="UniProtKB">
        <authorList>
            <consortium name="Ensembl"/>
        </authorList>
    </citation>
    <scope>IDENTIFICATION</scope>
</reference>
<evidence type="ECO:0000259" key="10">
    <source>
        <dbReference type="PROSITE" id="PS50309"/>
    </source>
</evidence>
<feature type="compositionally biased region" description="Low complexity" evidence="8">
    <location>
        <begin position="450"/>
        <end position="459"/>
    </location>
</feature>
<evidence type="ECO:0000313" key="11">
    <source>
        <dbReference type="Ensembl" id="ENSOKIP00005036384.1"/>
    </source>
</evidence>
<feature type="compositionally biased region" description="Polar residues" evidence="8">
    <location>
        <begin position="859"/>
        <end position="872"/>
    </location>
</feature>
<evidence type="ECO:0000256" key="1">
    <source>
        <dbReference type="ARBA" id="ARBA00005354"/>
    </source>
</evidence>
<feature type="compositionally biased region" description="Acidic residues" evidence="8">
    <location>
        <begin position="376"/>
        <end position="385"/>
    </location>
</feature>
<organism evidence="11 12">
    <name type="scientific">Oncorhynchus kisutch</name>
    <name type="common">Coho salmon</name>
    <name type="synonym">Salmo kisutch</name>
    <dbReference type="NCBI Taxonomy" id="8019"/>
    <lineage>
        <taxon>Eukaryota</taxon>
        <taxon>Metazoa</taxon>
        <taxon>Chordata</taxon>
        <taxon>Craniata</taxon>
        <taxon>Vertebrata</taxon>
        <taxon>Euteleostomi</taxon>
        <taxon>Actinopterygii</taxon>
        <taxon>Neopterygii</taxon>
        <taxon>Teleostei</taxon>
        <taxon>Protacanthopterygii</taxon>
        <taxon>Salmoniformes</taxon>
        <taxon>Salmonidae</taxon>
        <taxon>Salmoninae</taxon>
        <taxon>Oncorhynchus</taxon>
    </lineage>
</organism>
<dbReference type="PROSITE" id="PS00108">
    <property type="entry name" value="PROTEIN_KINASE_ST"/>
    <property type="match status" value="1"/>
</dbReference>
<dbReference type="SUPFAM" id="SSF89837">
    <property type="entry name" value="Doublecortin (DC)"/>
    <property type="match status" value="1"/>
</dbReference>
<feature type="binding site" evidence="7">
    <location>
        <position position="520"/>
    </location>
    <ligand>
        <name>ATP</name>
        <dbReference type="ChEBI" id="CHEBI:30616"/>
    </ligand>
</feature>
<evidence type="ECO:0000256" key="3">
    <source>
        <dbReference type="ARBA" id="ARBA00022741"/>
    </source>
</evidence>
<dbReference type="InterPro" id="IPR008271">
    <property type="entry name" value="Ser/Thr_kinase_AS"/>
</dbReference>
<accession>A0A8C7G1J7</accession>
<comment type="similarity">
    <text evidence="1">Belongs to the protein kinase superfamily. CAMK Ser/Thr protein kinase family. CaMK subfamily.</text>
</comment>
<dbReference type="Pfam" id="PF00069">
    <property type="entry name" value="Pkinase"/>
    <property type="match status" value="1"/>
</dbReference>
<sequence>MTPVWKQRFGCGYAAPGTRWRAACQSRDSSLSKRMGGIPHPQAWPSLPLPHLEPLPPATRTHLPSPFPVFHTRHAEQSAERPRLVTVVRPCGHSTLRKVTLLLNRRSVVSYEQLLLDVSEALGFPRWHRARVTRLYTPHAREVTTHTHTHTHTQQQQQQQHTSNSRCLCLTLQVRGVCDFFRGEAAFLALGKSRPELQSVEEALEELFPQHTCYRNDALRAWERRLQPSPDKAAKADSGYSEGTDIHTHPDKDTHTSLDTNTQTYSVTYTQGCNLDTHTHTHQDTLTQPNTHRITLTHHNTYPKRHSTHKNKHPTRQPIHPIHTHLDTDAHTHRHPNTHSNQHTTHPSHPPNHLQRVKVKVAAKEILSSPIGPPTQEEELGEELDTPPTPLCRNCKPSEGPNPRAGRAPLPPVTRKQTGNGPNDQEVEKPHVGPTPLHTGPICRLDEESLSQSEPSSSESKQEEARTKQEVIFDLPSDGSDVTLSDIERCYDIGRMVGDGNFAVVHECHRRDNGEAFAVKIVEHSKLIGREHMMQNELSLLGSLSHPRVVRLFTHHHTHTHSYLVMEMVAGGDLFEAIAVCGKFPEEEAGLMVCDVSEALRYIHSKTIVHRDLKPENLLVECSSDGVSRLKLGDFGLAMVVTEPIFTVCGTPTYVAPEILSETGYGLPVDLWALGVILYVLLCGFPPFRSRDRDQGELFQMIREAHLTFLSPYWDDISDGARGLVRALLQVDPTERLTAAQTLMHPWIQTTTDQYRPTQTTTDQYRPTQISTDQYRPTQISTDQYRPTQTTTDQYRPTQTTTDQYRPTQTTTDQYRPTQISTDQQSPAQPSKGQHRHEPISANQQSPAKTSTEHYRPVQSPTTDQSRPAQTATEHHRPVPTPDQQRPPHPIPPAHHPPTQPASSPHSSTQPDPSPHSSTQPDPSPHSTTQPAPSPHSSTQPAPSPHSSTQPAPSPHSTTQPAPSLHSTTQPAPSPHSTTQPAPSPHSTTQPAPSPHSSTQPAPSPHSTTQPAPSPHSSTQPAPSPHSTTQPAPSLHSTPQQDPSTAPQPPGSSTSQPPHPISPPSILSTATSKPSCHPPGRTLNLPSHSTQPPPLHPPTLPPSLPTPTHSQPNTHPVPVPARSVPPLNPSS</sequence>
<dbReference type="Proteomes" id="UP000694557">
    <property type="component" value="Unassembled WGS sequence"/>
</dbReference>
<dbReference type="PANTHER" id="PTHR24347">
    <property type="entry name" value="SERINE/THREONINE-PROTEIN KINASE"/>
    <property type="match status" value="1"/>
</dbReference>
<dbReference type="PROSITE" id="PS50011">
    <property type="entry name" value="PROTEIN_KINASE_DOM"/>
    <property type="match status" value="1"/>
</dbReference>
<feature type="compositionally biased region" description="Polar residues" evidence="8">
    <location>
        <begin position="338"/>
        <end position="347"/>
    </location>
</feature>
<comment type="catalytic activity">
    <reaction evidence="5">
        <text>L-threonyl-[protein] + ATP = O-phospho-L-threonyl-[protein] + ADP + H(+)</text>
        <dbReference type="Rhea" id="RHEA:46608"/>
        <dbReference type="Rhea" id="RHEA-COMP:11060"/>
        <dbReference type="Rhea" id="RHEA-COMP:11605"/>
        <dbReference type="ChEBI" id="CHEBI:15378"/>
        <dbReference type="ChEBI" id="CHEBI:30013"/>
        <dbReference type="ChEBI" id="CHEBI:30616"/>
        <dbReference type="ChEBI" id="CHEBI:61977"/>
        <dbReference type="ChEBI" id="CHEBI:456216"/>
        <dbReference type="EC" id="2.7.11.1"/>
    </reaction>
</comment>
<dbReference type="FunFam" id="1.10.510.10:FF:000066">
    <property type="entry name" value="Serine/threonine-protein kinase DCLK1 isoform 2"/>
    <property type="match status" value="1"/>
</dbReference>
<dbReference type="Gene3D" id="3.30.200.20">
    <property type="entry name" value="Phosphorylase Kinase, domain 1"/>
    <property type="match status" value="1"/>
</dbReference>
<dbReference type="InterPro" id="IPR017441">
    <property type="entry name" value="Protein_kinase_ATP_BS"/>
</dbReference>
<feature type="compositionally biased region" description="Polar residues" evidence="8">
    <location>
        <begin position="820"/>
        <end position="832"/>
    </location>
</feature>
<feature type="compositionally biased region" description="Pro residues" evidence="8">
    <location>
        <begin position="879"/>
        <end position="900"/>
    </location>
</feature>
<protein>
    <recommendedName>
        <fullName evidence="2">non-specific serine/threonine protein kinase</fullName>
        <ecNumber evidence="2">2.7.11.1</ecNumber>
    </recommendedName>
</protein>
<name>A0A8C7G1J7_ONCKI</name>
<dbReference type="GO" id="GO:0005524">
    <property type="term" value="F:ATP binding"/>
    <property type="evidence" value="ECO:0007669"/>
    <property type="project" value="UniProtKB-UniRule"/>
</dbReference>
<feature type="region of interest" description="Disordered" evidence="8">
    <location>
        <begin position="754"/>
        <end position="1131"/>
    </location>
</feature>
<evidence type="ECO:0000259" key="9">
    <source>
        <dbReference type="PROSITE" id="PS50011"/>
    </source>
</evidence>
<feature type="region of interest" description="Disordered" evidence="8">
    <location>
        <begin position="369"/>
        <end position="468"/>
    </location>
</feature>
<feature type="domain" description="Doublecortin" evidence="10">
    <location>
        <begin position="83"/>
        <end position="145"/>
    </location>
</feature>
<evidence type="ECO:0000256" key="4">
    <source>
        <dbReference type="ARBA" id="ARBA00022840"/>
    </source>
</evidence>
<comment type="catalytic activity">
    <reaction evidence="6">
        <text>L-seryl-[protein] + ATP = O-phospho-L-seryl-[protein] + ADP + H(+)</text>
        <dbReference type="Rhea" id="RHEA:17989"/>
        <dbReference type="Rhea" id="RHEA-COMP:9863"/>
        <dbReference type="Rhea" id="RHEA-COMP:11604"/>
        <dbReference type="ChEBI" id="CHEBI:15378"/>
        <dbReference type="ChEBI" id="CHEBI:29999"/>
        <dbReference type="ChEBI" id="CHEBI:30616"/>
        <dbReference type="ChEBI" id="CHEBI:83421"/>
        <dbReference type="ChEBI" id="CHEBI:456216"/>
        <dbReference type="EC" id="2.7.11.1"/>
    </reaction>
</comment>
<dbReference type="AlphaFoldDB" id="A0A8C7G1J7"/>
<evidence type="ECO:0000256" key="5">
    <source>
        <dbReference type="ARBA" id="ARBA00047899"/>
    </source>
</evidence>
<dbReference type="EC" id="2.7.11.1" evidence="2"/>
<feature type="compositionally biased region" description="Pro residues" evidence="8">
    <location>
        <begin position="1091"/>
        <end position="1105"/>
    </location>
</feature>
<feature type="compositionally biased region" description="Basic and acidic residues" evidence="8">
    <location>
        <begin position="244"/>
        <end position="256"/>
    </location>
</feature>
<keyword evidence="12" id="KW-1185">Reference proteome</keyword>
<feature type="compositionally biased region" description="Low complexity" evidence="8">
    <location>
        <begin position="782"/>
        <end position="819"/>
    </location>
</feature>
<dbReference type="InterPro" id="IPR036572">
    <property type="entry name" value="Doublecortin_dom_sf"/>
</dbReference>
<keyword evidence="4 7" id="KW-0067">ATP-binding</keyword>
<gene>
    <name evidence="11" type="primary">dclk3</name>
</gene>
<dbReference type="PROSITE" id="PS50309">
    <property type="entry name" value="DC"/>
    <property type="match status" value="1"/>
</dbReference>
<feature type="compositionally biased region" description="Low complexity" evidence="8">
    <location>
        <begin position="901"/>
        <end position="911"/>
    </location>
</feature>
<dbReference type="Gene3D" id="1.10.510.10">
    <property type="entry name" value="Transferase(Phosphotransferase) domain 1"/>
    <property type="match status" value="1"/>
</dbReference>
<dbReference type="GeneTree" id="ENSGT00940000159476"/>
<feature type="compositionally biased region" description="Polar residues" evidence="8">
    <location>
        <begin position="841"/>
        <end position="850"/>
    </location>
</feature>
<feature type="domain" description="Protein kinase" evidence="9">
    <location>
        <begin position="491"/>
        <end position="748"/>
    </location>
</feature>
<dbReference type="Ensembl" id="ENSOKIT00005038439.1">
    <property type="protein sequence ID" value="ENSOKIP00005036384.1"/>
    <property type="gene ID" value="ENSOKIG00005015540.1"/>
</dbReference>
<dbReference type="InterPro" id="IPR000719">
    <property type="entry name" value="Prot_kinase_dom"/>
</dbReference>
<evidence type="ECO:0000256" key="2">
    <source>
        <dbReference type="ARBA" id="ARBA00012513"/>
    </source>
</evidence>
<reference evidence="11" key="2">
    <citation type="submission" date="2025-09" db="UniProtKB">
        <authorList>
            <consortium name="Ensembl"/>
        </authorList>
    </citation>
    <scope>IDENTIFICATION</scope>
</reference>
<dbReference type="SMART" id="SM00220">
    <property type="entry name" value="S_TKc"/>
    <property type="match status" value="1"/>
</dbReference>
<dbReference type="InterPro" id="IPR003533">
    <property type="entry name" value="Doublecortin_dom"/>
</dbReference>
<dbReference type="Gene3D" id="3.10.20.230">
    <property type="entry name" value="Doublecortin domain"/>
    <property type="match status" value="1"/>
</dbReference>
<dbReference type="InterPro" id="IPR011009">
    <property type="entry name" value="Kinase-like_dom_sf"/>
</dbReference>
<feature type="region of interest" description="Disordered" evidence="8">
    <location>
        <begin position="225"/>
        <end position="259"/>
    </location>
</feature>
<proteinExistence type="inferred from homology"/>
<evidence type="ECO:0000256" key="6">
    <source>
        <dbReference type="ARBA" id="ARBA00048679"/>
    </source>
</evidence>
<feature type="compositionally biased region" description="Polar residues" evidence="8">
    <location>
        <begin position="770"/>
        <end position="781"/>
    </location>
</feature>
<evidence type="ECO:0000256" key="8">
    <source>
        <dbReference type="SAM" id="MobiDB-lite"/>
    </source>
</evidence>
<dbReference type="GO" id="GO:0035556">
    <property type="term" value="P:intracellular signal transduction"/>
    <property type="evidence" value="ECO:0007669"/>
    <property type="project" value="InterPro"/>
</dbReference>
<evidence type="ECO:0000256" key="7">
    <source>
        <dbReference type="PROSITE-ProRule" id="PRU10141"/>
    </source>
</evidence>
<feature type="region of interest" description="Disordered" evidence="8">
    <location>
        <begin position="327"/>
        <end position="352"/>
    </location>
</feature>
<dbReference type="SUPFAM" id="SSF56112">
    <property type="entry name" value="Protein kinase-like (PK-like)"/>
    <property type="match status" value="1"/>
</dbReference>
<dbReference type="PROSITE" id="PS00107">
    <property type="entry name" value="PROTEIN_KINASE_ATP"/>
    <property type="match status" value="1"/>
</dbReference>